<dbReference type="PROSITE" id="PS51805">
    <property type="entry name" value="EPHD"/>
    <property type="match status" value="1"/>
</dbReference>
<dbReference type="InterPro" id="IPR001965">
    <property type="entry name" value="Znf_PHD"/>
</dbReference>
<proteinExistence type="predicted"/>
<dbReference type="EMBL" id="JAMKOV010000002">
    <property type="protein sequence ID" value="KAI8043332.1"/>
    <property type="molecule type" value="Genomic_DNA"/>
</dbReference>
<dbReference type="AlphaFoldDB" id="A0A9P9YUJ1"/>
<organism evidence="5 6">
    <name type="scientific">Drosophila gunungcola</name>
    <name type="common">fruit fly</name>
    <dbReference type="NCBI Taxonomy" id="103775"/>
    <lineage>
        <taxon>Eukaryota</taxon>
        <taxon>Metazoa</taxon>
        <taxon>Ecdysozoa</taxon>
        <taxon>Arthropoda</taxon>
        <taxon>Hexapoda</taxon>
        <taxon>Insecta</taxon>
        <taxon>Pterygota</taxon>
        <taxon>Neoptera</taxon>
        <taxon>Endopterygota</taxon>
        <taxon>Diptera</taxon>
        <taxon>Brachycera</taxon>
        <taxon>Muscomorpha</taxon>
        <taxon>Ephydroidea</taxon>
        <taxon>Drosophilidae</taxon>
        <taxon>Drosophila</taxon>
        <taxon>Sophophora</taxon>
    </lineage>
</organism>
<dbReference type="InterPro" id="IPR013083">
    <property type="entry name" value="Znf_RING/FYVE/PHD"/>
</dbReference>
<dbReference type="OrthoDB" id="512616at2759"/>
<evidence type="ECO:0000256" key="2">
    <source>
        <dbReference type="ARBA" id="ARBA00022771"/>
    </source>
</evidence>
<keyword evidence="2" id="KW-0863">Zinc-finger</keyword>
<dbReference type="Gene3D" id="3.30.40.10">
    <property type="entry name" value="Zinc/RING finger domain, C3HC4 (zinc finger)"/>
    <property type="match status" value="2"/>
</dbReference>
<keyword evidence="3" id="KW-0862">Zinc</keyword>
<dbReference type="PROSITE" id="PS01359">
    <property type="entry name" value="ZF_PHD_1"/>
    <property type="match status" value="1"/>
</dbReference>
<dbReference type="Pfam" id="PF13771">
    <property type="entry name" value="zf-HC5HC2H"/>
    <property type="match status" value="1"/>
</dbReference>
<name>A0A9P9YUJ1_9MUSC</name>
<evidence type="ECO:0000256" key="3">
    <source>
        <dbReference type="ARBA" id="ARBA00022833"/>
    </source>
</evidence>
<dbReference type="InterPro" id="IPR011011">
    <property type="entry name" value="Znf_FYVE_PHD"/>
</dbReference>
<dbReference type="PANTHER" id="PTHR12420">
    <property type="entry name" value="PHD FINGER PROTEIN"/>
    <property type="match status" value="1"/>
</dbReference>
<accession>A0A9P9YUJ1</accession>
<dbReference type="InterPro" id="IPR034732">
    <property type="entry name" value="EPHD"/>
</dbReference>
<dbReference type="SUPFAM" id="SSF57903">
    <property type="entry name" value="FYVE/PHD zinc finger"/>
    <property type="match status" value="1"/>
</dbReference>
<dbReference type="InterPro" id="IPR019786">
    <property type="entry name" value="Zinc_finger_PHD-type_CS"/>
</dbReference>
<protein>
    <recommendedName>
        <fullName evidence="4">PHD-type domain-containing protein</fullName>
    </recommendedName>
</protein>
<evidence type="ECO:0000259" key="4">
    <source>
        <dbReference type="PROSITE" id="PS51805"/>
    </source>
</evidence>
<sequence length="576" mass="64419">MEDNQKQKCDICGISSGHEEKDTLLFGDWMVHKELRVHYYCLLLSTNLPQRGGDSSGILGFLLRDIRQLVAVAKTSKCIFCTKVGATIQCHGCRAIFHSKCGLINRCNFEFQGQFHSYCFDCTPMDDYKRQLVANPPKHIPCDICLAPILHFSLHNVVYGDCCRQGFAHKNCMREYALAAGYYLRCIWCRSEKFRDMIRLQAIFVPDRDAKWEREQNAYRELHERNVRCDVEPCLCPSGRVFNKNTWLILACKLCASTGAHAKCLAGTLRLSKGTESTEFKCAGCLDVERNLANGPPRNMDASMAGIEGHVDASFYVPKTGPEMPAPHANVSPVFSEDNDTDISTNSNNSCSSTCSNITVIPSQPRARPASVSPLPNIASPPPEPVIEILDSQPQLADADTHAITNDMVVIPSQTKDNSASVSAEPTIDSPPPELVIETPVSQPTPPPVTEVCDLLEKDSNSPPPESVSEPHPWLDEDSKSRLELKESFCCPGEPYFYLVFYEFEHITCLCSCTGSCTLRFSEDDPRIQDKTTEALELLKVMPADVWFRNKDRGPFEQTDRIKRFCMCNMCKENIS</sequence>
<keyword evidence="6" id="KW-1185">Reference proteome</keyword>
<dbReference type="GO" id="GO:0008270">
    <property type="term" value="F:zinc ion binding"/>
    <property type="evidence" value="ECO:0007669"/>
    <property type="project" value="UniProtKB-KW"/>
</dbReference>
<comment type="caution">
    <text evidence="5">The sequence shown here is derived from an EMBL/GenBank/DDBJ whole genome shotgun (WGS) entry which is preliminary data.</text>
</comment>
<reference evidence="5" key="1">
    <citation type="journal article" date="2023" name="Genome Biol. Evol.">
        <title>Long-read-based Genome Assembly of Drosophila gunungcola Reveals Fewer Chemosensory Genes in Flower-breeding Species.</title>
        <authorList>
            <person name="Negi A."/>
            <person name="Liao B.Y."/>
            <person name="Yeh S.D."/>
        </authorList>
    </citation>
    <scope>NUCLEOTIDE SEQUENCE</scope>
    <source>
        <strain evidence="5">Sukarami</strain>
    </source>
</reference>
<dbReference type="InterPro" id="IPR051188">
    <property type="entry name" value="PHD-type_Zinc_Finger"/>
</dbReference>
<evidence type="ECO:0000313" key="5">
    <source>
        <dbReference type="EMBL" id="KAI8043332.1"/>
    </source>
</evidence>
<dbReference type="Proteomes" id="UP001059596">
    <property type="component" value="Unassembled WGS sequence"/>
</dbReference>
<evidence type="ECO:0000313" key="6">
    <source>
        <dbReference type="Proteomes" id="UP001059596"/>
    </source>
</evidence>
<dbReference type="PANTHER" id="PTHR12420:SF42">
    <property type="entry name" value="G2_M PHASE-SPECIFIC E3 UBIQUITIN-PROTEIN LIGASE"/>
    <property type="match status" value="1"/>
</dbReference>
<feature type="domain" description="PHD-type" evidence="4">
    <location>
        <begin position="6"/>
        <end position="123"/>
    </location>
</feature>
<keyword evidence="1" id="KW-0479">Metal-binding</keyword>
<dbReference type="SMART" id="SM00249">
    <property type="entry name" value="PHD"/>
    <property type="match status" value="2"/>
</dbReference>
<gene>
    <name evidence="5" type="ORF">M5D96_004661</name>
</gene>
<dbReference type="GO" id="GO:0005634">
    <property type="term" value="C:nucleus"/>
    <property type="evidence" value="ECO:0007669"/>
    <property type="project" value="TreeGrafter"/>
</dbReference>
<evidence type="ECO:0000256" key="1">
    <source>
        <dbReference type="ARBA" id="ARBA00022723"/>
    </source>
</evidence>
<dbReference type="InterPro" id="IPR059102">
    <property type="entry name" value="PHD_PHF7/G2E3-like"/>
</dbReference>
<dbReference type="Pfam" id="PF26054">
    <property type="entry name" value="PHD_G2E3"/>
    <property type="match status" value="1"/>
</dbReference>